<sequence>MAWHIEVLQTDTLVDLGSPEPAHFLRLLPKVAIADNDRRRRPLKAHEGKASDNQTANQTASRTES</sequence>
<proteinExistence type="predicted"/>
<organism evidence="2 3">
    <name type="scientific">Pseudodonghicola xiamenensis</name>
    <dbReference type="NCBI Taxonomy" id="337702"/>
    <lineage>
        <taxon>Bacteria</taxon>
        <taxon>Pseudomonadati</taxon>
        <taxon>Pseudomonadota</taxon>
        <taxon>Alphaproteobacteria</taxon>
        <taxon>Rhodobacterales</taxon>
        <taxon>Paracoccaceae</taxon>
        <taxon>Pseudodonghicola</taxon>
    </lineage>
</organism>
<comment type="caution">
    <text evidence="2">The sequence shown here is derived from an EMBL/GenBank/DDBJ whole genome shotgun (WGS) entry which is preliminary data.</text>
</comment>
<name>A0A8J3HAR8_9RHOB</name>
<dbReference type="Proteomes" id="UP000611500">
    <property type="component" value="Unassembled WGS sequence"/>
</dbReference>
<feature type="region of interest" description="Disordered" evidence="1">
    <location>
        <begin position="36"/>
        <end position="65"/>
    </location>
</feature>
<gene>
    <name evidence="2" type="ORF">GCM10010961_38520</name>
</gene>
<evidence type="ECO:0000313" key="2">
    <source>
        <dbReference type="EMBL" id="GHH01374.1"/>
    </source>
</evidence>
<dbReference type="AlphaFoldDB" id="A0A8J3HAR8"/>
<feature type="compositionally biased region" description="Polar residues" evidence="1">
    <location>
        <begin position="51"/>
        <end position="65"/>
    </location>
</feature>
<protein>
    <submittedName>
        <fullName evidence="2">Uncharacterized protein</fullName>
    </submittedName>
</protein>
<dbReference type="EMBL" id="BNAP01000029">
    <property type="protein sequence ID" value="GHH01374.1"/>
    <property type="molecule type" value="Genomic_DNA"/>
</dbReference>
<evidence type="ECO:0000313" key="3">
    <source>
        <dbReference type="Proteomes" id="UP000611500"/>
    </source>
</evidence>
<reference evidence="2" key="1">
    <citation type="journal article" date="2014" name="Int. J. Syst. Evol. Microbiol.">
        <title>Complete genome sequence of Corynebacterium casei LMG S-19264T (=DSM 44701T), isolated from a smear-ripened cheese.</title>
        <authorList>
            <consortium name="US DOE Joint Genome Institute (JGI-PGF)"/>
            <person name="Walter F."/>
            <person name="Albersmeier A."/>
            <person name="Kalinowski J."/>
            <person name="Ruckert C."/>
        </authorList>
    </citation>
    <scope>NUCLEOTIDE SEQUENCE</scope>
    <source>
        <strain evidence="2">CGMCC 1.7081</strain>
    </source>
</reference>
<reference evidence="2" key="2">
    <citation type="submission" date="2020-09" db="EMBL/GenBank/DDBJ databases">
        <authorList>
            <person name="Sun Q."/>
            <person name="Zhou Y."/>
        </authorList>
    </citation>
    <scope>NUCLEOTIDE SEQUENCE</scope>
    <source>
        <strain evidence="2">CGMCC 1.7081</strain>
    </source>
</reference>
<evidence type="ECO:0000256" key="1">
    <source>
        <dbReference type="SAM" id="MobiDB-lite"/>
    </source>
</evidence>
<keyword evidence="3" id="KW-1185">Reference proteome</keyword>
<accession>A0A8J3HAR8</accession>